<keyword evidence="3" id="KW-1185">Reference proteome</keyword>
<gene>
    <name evidence="2" type="ORF">SAMN05421739_102624</name>
</gene>
<dbReference type="EMBL" id="FOOT01000002">
    <property type="protein sequence ID" value="SFG46957.1"/>
    <property type="molecule type" value="Genomic_DNA"/>
</dbReference>
<protein>
    <submittedName>
        <fullName evidence="2">Copper chaperone NosL</fullName>
    </submittedName>
</protein>
<keyword evidence="1" id="KW-1133">Transmembrane helix</keyword>
<evidence type="ECO:0000256" key="1">
    <source>
        <dbReference type="SAM" id="Phobius"/>
    </source>
</evidence>
<dbReference type="RefSeq" id="WP_092100064.1">
    <property type="nucleotide sequence ID" value="NZ_FOOT01000002.1"/>
</dbReference>
<dbReference type="Proteomes" id="UP000198724">
    <property type="component" value="Unassembled WGS sequence"/>
</dbReference>
<proteinExistence type="predicted"/>
<feature type="transmembrane region" description="Helical" evidence="1">
    <location>
        <begin position="166"/>
        <end position="185"/>
    </location>
</feature>
<name>A0A1I2S7V1_9BACT</name>
<dbReference type="AlphaFoldDB" id="A0A1I2S7V1"/>
<reference evidence="3" key="1">
    <citation type="submission" date="2016-10" db="EMBL/GenBank/DDBJ databases">
        <authorList>
            <person name="Varghese N."/>
            <person name="Submissions S."/>
        </authorList>
    </citation>
    <scope>NUCLEOTIDE SEQUENCE [LARGE SCALE GENOMIC DNA]</scope>
    <source>
        <strain evidence="3">LP51</strain>
    </source>
</reference>
<keyword evidence="1" id="KW-0812">Transmembrane</keyword>
<dbReference type="OrthoDB" id="9809859at2"/>
<dbReference type="STRING" id="1436961.SAMN05421739_102624"/>
<feature type="transmembrane region" description="Helical" evidence="1">
    <location>
        <begin position="105"/>
        <end position="126"/>
    </location>
</feature>
<keyword evidence="1" id="KW-0472">Membrane</keyword>
<sequence length="204" mass="22623">MKIYQKVLMIVAALSLGLLFVFPMWKIYLKAPQYPEGLELHIWVNKLGGSSESVLQNFNILNHYIGMEPIHAESFAELKFMPYIVIAFMVTGVLVGLIGRRKLVLGWSAMLMVAGAAGILDFYLWLVKFGTNLDPKAAIKVPGMTYIPPLLGNKQLLNFEALSLPALGSLGIFLAISLSLVVYYFSLKNKTVTRDISSGKVLVR</sequence>
<evidence type="ECO:0000313" key="2">
    <source>
        <dbReference type="EMBL" id="SFG46957.1"/>
    </source>
</evidence>
<evidence type="ECO:0000313" key="3">
    <source>
        <dbReference type="Proteomes" id="UP000198724"/>
    </source>
</evidence>
<feature type="transmembrane region" description="Helical" evidence="1">
    <location>
        <begin position="7"/>
        <end position="28"/>
    </location>
</feature>
<feature type="transmembrane region" description="Helical" evidence="1">
    <location>
        <begin position="80"/>
        <end position="98"/>
    </location>
</feature>
<accession>A0A1I2S7V1</accession>
<organism evidence="2 3">
    <name type="scientific">Pontibacter chinhatensis</name>
    <dbReference type="NCBI Taxonomy" id="1436961"/>
    <lineage>
        <taxon>Bacteria</taxon>
        <taxon>Pseudomonadati</taxon>
        <taxon>Bacteroidota</taxon>
        <taxon>Cytophagia</taxon>
        <taxon>Cytophagales</taxon>
        <taxon>Hymenobacteraceae</taxon>
        <taxon>Pontibacter</taxon>
    </lineage>
</organism>